<feature type="region of interest" description="Disordered" evidence="7">
    <location>
        <begin position="105"/>
        <end position="137"/>
    </location>
</feature>
<dbReference type="GeneID" id="36553496"/>
<dbReference type="GO" id="GO:0003677">
    <property type="term" value="F:DNA binding"/>
    <property type="evidence" value="ECO:0007669"/>
    <property type="project" value="UniProtKB-KW"/>
</dbReference>
<name>A0A2I2G0L4_9EURO</name>
<comment type="subcellular location">
    <subcellularLocation>
        <location evidence="1">Nucleus</location>
    </subcellularLocation>
</comment>
<dbReference type="SMART" id="SM00066">
    <property type="entry name" value="GAL4"/>
    <property type="match status" value="1"/>
</dbReference>
<keyword evidence="10" id="KW-1185">Reference proteome</keyword>
<dbReference type="RefSeq" id="XP_024701726.1">
    <property type="nucleotide sequence ID" value="XM_024845797.1"/>
</dbReference>
<keyword evidence="4" id="KW-0238">DNA-binding</keyword>
<dbReference type="PANTHER" id="PTHR31001:SF74">
    <property type="entry name" value="ZN(II)2CYS6 TRANSCRIPTION FACTOR (EUROFUNG)"/>
    <property type="match status" value="1"/>
</dbReference>
<evidence type="ECO:0000256" key="2">
    <source>
        <dbReference type="ARBA" id="ARBA00022723"/>
    </source>
</evidence>
<dbReference type="AlphaFoldDB" id="A0A2I2G0L4"/>
<dbReference type="CDD" id="cd12148">
    <property type="entry name" value="fungal_TF_MHR"/>
    <property type="match status" value="1"/>
</dbReference>
<dbReference type="Gene3D" id="4.10.240.10">
    <property type="entry name" value="Zn(2)-C6 fungal-type DNA-binding domain"/>
    <property type="match status" value="1"/>
</dbReference>
<dbReference type="PANTHER" id="PTHR31001">
    <property type="entry name" value="UNCHARACTERIZED TRANSCRIPTIONAL REGULATORY PROTEIN"/>
    <property type="match status" value="1"/>
</dbReference>
<organism evidence="9 10">
    <name type="scientific">Aspergillus steynii IBT 23096</name>
    <dbReference type="NCBI Taxonomy" id="1392250"/>
    <lineage>
        <taxon>Eukaryota</taxon>
        <taxon>Fungi</taxon>
        <taxon>Dikarya</taxon>
        <taxon>Ascomycota</taxon>
        <taxon>Pezizomycotina</taxon>
        <taxon>Eurotiomycetes</taxon>
        <taxon>Eurotiomycetidae</taxon>
        <taxon>Eurotiales</taxon>
        <taxon>Aspergillaceae</taxon>
        <taxon>Aspergillus</taxon>
        <taxon>Aspergillus subgen. Circumdati</taxon>
    </lineage>
</organism>
<dbReference type="InterPro" id="IPR050613">
    <property type="entry name" value="Sec_Metabolite_Reg"/>
</dbReference>
<dbReference type="InterPro" id="IPR007219">
    <property type="entry name" value="XnlR_reg_dom"/>
</dbReference>
<dbReference type="Pfam" id="PF04082">
    <property type="entry name" value="Fungal_trans"/>
    <property type="match status" value="1"/>
</dbReference>
<reference evidence="9 10" key="1">
    <citation type="submission" date="2016-12" db="EMBL/GenBank/DDBJ databases">
        <title>The genomes of Aspergillus section Nigri reveals drivers in fungal speciation.</title>
        <authorList>
            <consortium name="DOE Joint Genome Institute"/>
            <person name="Vesth T.C."/>
            <person name="Nybo J."/>
            <person name="Theobald S."/>
            <person name="Brandl J."/>
            <person name="Frisvad J.C."/>
            <person name="Nielsen K.F."/>
            <person name="Lyhne E.K."/>
            <person name="Kogle M.E."/>
            <person name="Kuo A."/>
            <person name="Riley R."/>
            <person name="Clum A."/>
            <person name="Nolan M."/>
            <person name="Lipzen A."/>
            <person name="Salamov A."/>
            <person name="Henrissat B."/>
            <person name="Wiebenga A."/>
            <person name="De Vries R.P."/>
            <person name="Grigoriev I.V."/>
            <person name="Mortensen U.H."/>
            <person name="Andersen M.R."/>
            <person name="Baker S.E."/>
        </authorList>
    </citation>
    <scope>NUCLEOTIDE SEQUENCE [LARGE SCALE GENOMIC DNA]</scope>
    <source>
        <strain evidence="9 10">IBT 23096</strain>
    </source>
</reference>
<feature type="domain" description="Zn(2)-C6 fungal-type" evidence="8">
    <location>
        <begin position="38"/>
        <end position="67"/>
    </location>
</feature>
<dbReference type="VEuPathDB" id="FungiDB:P170DRAFT_387278"/>
<proteinExistence type="predicted"/>
<comment type="caution">
    <text evidence="9">The sequence shown here is derived from an EMBL/GenBank/DDBJ whole genome shotgun (WGS) entry which is preliminary data.</text>
</comment>
<dbReference type="Pfam" id="PF00172">
    <property type="entry name" value="Zn_clus"/>
    <property type="match status" value="1"/>
</dbReference>
<evidence type="ECO:0000259" key="8">
    <source>
        <dbReference type="PROSITE" id="PS50048"/>
    </source>
</evidence>
<dbReference type="PROSITE" id="PS00463">
    <property type="entry name" value="ZN2_CY6_FUNGAL_1"/>
    <property type="match status" value="1"/>
</dbReference>
<evidence type="ECO:0000256" key="6">
    <source>
        <dbReference type="ARBA" id="ARBA00023242"/>
    </source>
</evidence>
<evidence type="ECO:0000313" key="10">
    <source>
        <dbReference type="Proteomes" id="UP000234275"/>
    </source>
</evidence>
<dbReference type="Proteomes" id="UP000234275">
    <property type="component" value="Unassembled WGS sequence"/>
</dbReference>
<keyword evidence="6" id="KW-0539">Nucleus</keyword>
<evidence type="ECO:0000256" key="3">
    <source>
        <dbReference type="ARBA" id="ARBA00023015"/>
    </source>
</evidence>
<dbReference type="GO" id="GO:0000981">
    <property type="term" value="F:DNA-binding transcription factor activity, RNA polymerase II-specific"/>
    <property type="evidence" value="ECO:0007669"/>
    <property type="project" value="InterPro"/>
</dbReference>
<evidence type="ECO:0000256" key="5">
    <source>
        <dbReference type="ARBA" id="ARBA00023163"/>
    </source>
</evidence>
<dbReference type="InterPro" id="IPR001138">
    <property type="entry name" value="Zn2Cys6_DnaBD"/>
</dbReference>
<dbReference type="PROSITE" id="PS50048">
    <property type="entry name" value="ZN2_CY6_FUNGAL_2"/>
    <property type="match status" value="1"/>
</dbReference>
<sequence length="711" mass="79601">MEENANISIPSVADSTPGKAELRPRPATSRRRDKPQLSCDSCRRRKGRCDRRAPCSSCVTRGHVCTYPNNHVLSAPSSGAPLIQDRLEQLERLVVSLMQGSTTKERAVSPAGGNIAPISSSDSSAIEEVEKDRRPDCGSMRVSDSELRYVGGDHWASILDSVADLKVHFDREERLRLEATSGSFEEDTNRGSTSRALLLYGCRHATSREDILASLPSRSVVDRYVSGYFNRLDLVSSSAVHGPTFLRQYEAFWATPLDVPIMWIGLLFSMMCLAVQASTVSDTATSHETDQHRRQIELYHEKVVQCLLMGEYTKSGPHALETLIHYVYIEFCLHPDADRDIWFLLSLEVNLAMRMGYHRDPSHFPGITPLQGEMRRRMWATVLLGDVLISSQMGMPRMISDWQCDTAEPRNLNDSDLDADALELPPSRPESENTTALCLIARRRMVIALGKASDLAAAVKPCSYAEVMHVDGVLHEAANSIPQQLKIKSMTASLTDSPRIIMERLFISHMFYKGQLMLHRRFLFQDSTSPDTDTLAHSRKACIDASLGLLGIQKILDEETGADGQLHTMHWRITSILNHQFLTATMILCSILHHGQMPQHDDKIRAALQQAQGIWMRRSPRSQEARTAADMVNLVLSGTTGASKDNFEALLEQEIPQRYITGLFDQSALSSQAYSLQSLNGRDEGFPYFPYTIPSLYEESSNDWMPENWSG</sequence>
<dbReference type="SMART" id="SM00906">
    <property type="entry name" value="Fungal_trans"/>
    <property type="match status" value="1"/>
</dbReference>
<feature type="region of interest" description="Disordered" evidence="7">
    <location>
        <begin position="1"/>
        <end position="37"/>
    </location>
</feature>
<dbReference type="GO" id="GO:0008270">
    <property type="term" value="F:zinc ion binding"/>
    <property type="evidence" value="ECO:0007669"/>
    <property type="project" value="InterPro"/>
</dbReference>
<evidence type="ECO:0000256" key="7">
    <source>
        <dbReference type="SAM" id="MobiDB-lite"/>
    </source>
</evidence>
<keyword evidence="3" id="KW-0805">Transcription regulation</keyword>
<dbReference type="GO" id="GO:0009893">
    <property type="term" value="P:positive regulation of metabolic process"/>
    <property type="evidence" value="ECO:0007669"/>
    <property type="project" value="UniProtKB-ARBA"/>
</dbReference>
<keyword evidence="5" id="KW-0804">Transcription</keyword>
<protein>
    <recommendedName>
        <fullName evidence="8">Zn(2)-C6 fungal-type domain-containing protein</fullName>
    </recommendedName>
</protein>
<dbReference type="SUPFAM" id="SSF57701">
    <property type="entry name" value="Zn2/Cys6 DNA-binding domain"/>
    <property type="match status" value="1"/>
</dbReference>
<dbReference type="STRING" id="1392250.A0A2I2G0L4"/>
<dbReference type="OrthoDB" id="4934715at2759"/>
<dbReference type="InterPro" id="IPR036864">
    <property type="entry name" value="Zn2-C6_fun-type_DNA-bd_sf"/>
</dbReference>
<accession>A0A2I2G0L4</accession>
<keyword evidence="2" id="KW-0479">Metal-binding</keyword>
<evidence type="ECO:0000313" key="9">
    <source>
        <dbReference type="EMBL" id="PLB46424.1"/>
    </source>
</evidence>
<gene>
    <name evidence="9" type="ORF">P170DRAFT_387278</name>
</gene>
<evidence type="ECO:0000256" key="1">
    <source>
        <dbReference type="ARBA" id="ARBA00004123"/>
    </source>
</evidence>
<dbReference type="EMBL" id="MSFO01000006">
    <property type="protein sequence ID" value="PLB46424.1"/>
    <property type="molecule type" value="Genomic_DNA"/>
</dbReference>
<evidence type="ECO:0000256" key="4">
    <source>
        <dbReference type="ARBA" id="ARBA00023125"/>
    </source>
</evidence>
<dbReference type="GO" id="GO:0006351">
    <property type="term" value="P:DNA-templated transcription"/>
    <property type="evidence" value="ECO:0007669"/>
    <property type="project" value="InterPro"/>
</dbReference>
<dbReference type="GO" id="GO:0005634">
    <property type="term" value="C:nucleus"/>
    <property type="evidence" value="ECO:0007669"/>
    <property type="project" value="UniProtKB-SubCell"/>
</dbReference>